<keyword evidence="2" id="KW-0489">Methyltransferase</keyword>
<dbReference type="GO" id="GO:0003676">
    <property type="term" value="F:nucleic acid binding"/>
    <property type="evidence" value="ECO:0007669"/>
    <property type="project" value="InterPro"/>
</dbReference>
<evidence type="ECO:0000259" key="7">
    <source>
        <dbReference type="Pfam" id="PF20466"/>
    </source>
</evidence>
<keyword evidence="9" id="KW-0614">Plasmid</keyword>
<evidence type="ECO:0000313" key="9">
    <source>
        <dbReference type="EMBL" id="ABM40235.1"/>
    </source>
</evidence>
<dbReference type="REBASE" id="14609">
    <property type="entry name" value="PnaORF4987P"/>
</dbReference>
<dbReference type="PROSITE" id="PS00092">
    <property type="entry name" value="N6_MTASE"/>
    <property type="match status" value="1"/>
</dbReference>
<dbReference type="InterPro" id="IPR046817">
    <property type="entry name" value="MmeI_N"/>
</dbReference>
<evidence type="ECO:0000256" key="1">
    <source>
        <dbReference type="ARBA" id="ARBA00011900"/>
    </source>
</evidence>
<feature type="domain" description="MmeI-like helicase spacer" evidence="6">
    <location>
        <begin position="215"/>
        <end position="286"/>
    </location>
</feature>
<evidence type="ECO:0000256" key="4">
    <source>
        <dbReference type="ARBA" id="ARBA00047942"/>
    </source>
</evidence>
<dbReference type="InterPro" id="IPR046816">
    <property type="entry name" value="MmeI_Mtase"/>
</dbReference>
<comment type="catalytic activity">
    <reaction evidence="4">
        <text>a 2'-deoxyadenosine in DNA + S-adenosyl-L-methionine = an N(6)-methyl-2'-deoxyadenosine in DNA + S-adenosyl-L-homocysteine + H(+)</text>
        <dbReference type="Rhea" id="RHEA:15197"/>
        <dbReference type="Rhea" id="RHEA-COMP:12418"/>
        <dbReference type="Rhea" id="RHEA-COMP:12419"/>
        <dbReference type="ChEBI" id="CHEBI:15378"/>
        <dbReference type="ChEBI" id="CHEBI:57856"/>
        <dbReference type="ChEBI" id="CHEBI:59789"/>
        <dbReference type="ChEBI" id="CHEBI:90615"/>
        <dbReference type="ChEBI" id="CHEBI:90616"/>
        <dbReference type="EC" id="2.1.1.72"/>
    </reaction>
</comment>
<keyword evidence="10" id="KW-1185">Reference proteome</keyword>
<dbReference type="InterPro" id="IPR050953">
    <property type="entry name" value="N4_N6_ade-DNA_methylase"/>
</dbReference>
<dbReference type="InterPro" id="IPR046820">
    <property type="entry name" value="MmeI_TRD"/>
</dbReference>
<sequence length="1154" mass="125591">MKNNNKLDNTPEAFIALWQGVTASELSTSQSFIINLCELLGVPRPHATPAQEYMFERPVTFSYADGTSSAGRVDCYRRGCFIAESKKLKASVGTERFSRNLLEAHAQAQNYARALPADEGRPPFLLVIDVGTVIEVYAEFSRSGGTYIPFPDPRSHRIALADLLKPEVRERLRLIWTNPDQLDPARISAEVTGIVSAQLARLAKSLEDARHSAANVAAYLTRALFSMFAEDVELLPKGAFFGLLKAHREAPATLQSMLQALWADMDRGGFSGALARNILKFNGKLFKGANTPGYSLLLTTAQIDLLIGAAKANWREVEPAIFGTLLERALNPAERHALGAHYTPRAYVERLVLPAVLEPLRAEWANVQAAALVLVNEAAELDSKKQSKAKLTEARAEVRRFHHRLCTLRVLDPACGSGNFLYVTLEHLKRLEGEVFNQLDALGDTQAKLTLEGETVTLQQLRGIELNPRAAALAELVLWIGYLQWQIRTFGNAGVAEPVVHNYGNIENRDAVLAWDGRAPALNAHGQPLTRWDGVTLKIHPVTGESVPDEAAQVPQWRYSGARQADWPAADFIVGNPPFIGASPMRAALGDGYVEALRQAWPQVPDSADFVMFWWSRAAGLVSTGQAQRMGLITTNSLRQTFNRRVVQAALGQSTALAFAVPDHPWVDSADGAAVRIAMTVLQPGAGEGRLQTVTSETPGQDGEVAVTLDERRGVIHADLSVGVNVTAAVSLQAMSGISSPGVKLHGAGFIVTPAEAAALGQPAIIRDYRNGRDLTDKPRGVQIIDAFGLSADELRSQYPAVYQWLLDRVKPERDAKGTSKDGAGYAKLWWLHGKPRQEMRKQLTGLPRYIATVETAKHRLFQFLDASILPDNKLIAIALDDAFCLGVLSSRLHTAWALATGSWLGVGNDPVYVKSRCFETFPFPAADTGLTPALTDKIRQLAEQIDAHRKKQQAAHADVTLTGLYNVLEKLRTGEALTAKDKTLHEHGLVGVLRSLHDELDAAVLASYGWSDLYPFTAAPDALLARLVALNAQRTAEEAKGTVRWLRPAFQAPSQGQQAAIAMPEQAALTAKGKKAKSLKASAAQPWPASMPEQVKAVADVLAQTGTAMDLDAIAAHFSSRGRWRERLPSILETLVVLGRVHAQSASLWVNVG</sequence>
<organism evidence="9 10">
    <name type="scientific">Polaromonas naphthalenivorans (strain CJ2)</name>
    <dbReference type="NCBI Taxonomy" id="365044"/>
    <lineage>
        <taxon>Bacteria</taxon>
        <taxon>Pseudomonadati</taxon>
        <taxon>Pseudomonadota</taxon>
        <taxon>Betaproteobacteria</taxon>
        <taxon>Burkholderiales</taxon>
        <taxon>Comamonadaceae</taxon>
        <taxon>Polaromonas</taxon>
    </lineage>
</organism>
<dbReference type="GO" id="GO:0032259">
    <property type="term" value="P:methylation"/>
    <property type="evidence" value="ECO:0007669"/>
    <property type="project" value="UniProtKB-KW"/>
</dbReference>
<dbReference type="InterPro" id="IPR046819">
    <property type="entry name" value="MmeI_hel"/>
</dbReference>
<accession>A1VX57</accession>
<dbReference type="Pfam" id="PF20466">
    <property type="entry name" value="MmeI_TRD"/>
    <property type="match status" value="1"/>
</dbReference>
<evidence type="ECO:0000256" key="3">
    <source>
        <dbReference type="ARBA" id="ARBA00022679"/>
    </source>
</evidence>
<feature type="domain" description="MmeI-like DNA-methyltransferase" evidence="8">
    <location>
        <begin position="392"/>
        <end position="676"/>
    </location>
</feature>
<dbReference type="InterPro" id="IPR029063">
    <property type="entry name" value="SAM-dependent_MTases_sf"/>
</dbReference>
<dbReference type="GO" id="GO:0009007">
    <property type="term" value="F:site-specific DNA-methyltransferase (adenine-specific) activity"/>
    <property type="evidence" value="ECO:0007669"/>
    <property type="project" value="UniProtKB-EC"/>
</dbReference>
<geneLocation type="plasmid" evidence="9 10">
    <name>pPNAP06</name>
</geneLocation>
<evidence type="ECO:0000259" key="8">
    <source>
        <dbReference type="Pfam" id="PF20473"/>
    </source>
</evidence>
<dbReference type="PRINTS" id="PR00507">
    <property type="entry name" value="N12N6MTFRASE"/>
</dbReference>
<protein>
    <recommendedName>
        <fullName evidence="1">site-specific DNA-methyltransferase (adenine-specific)</fullName>
        <ecNumber evidence="1">2.1.1.72</ecNumber>
    </recommendedName>
</protein>
<evidence type="ECO:0000259" key="6">
    <source>
        <dbReference type="Pfam" id="PF20465"/>
    </source>
</evidence>
<feature type="domain" description="MmeI-like target recognition" evidence="7">
    <location>
        <begin position="799"/>
        <end position="926"/>
    </location>
</feature>
<dbReference type="InterPro" id="IPR002052">
    <property type="entry name" value="DNA_methylase_N6_adenine_CS"/>
</dbReference>
<evidence type="ECO:0000256" key="2">
    <source>
        <dbReference type="ARBA" id="ARBA00022603"/>
    </source>
</evidence>
<dbReference type="EC" id="2.1.1.72" evidence="1"/>
<dbReference type="PANTHER" id="PTHR33841:SF1">
    <property type="entry name" value="DNA METHYLTRANSFERASE A"/>
    <property type="match status" value="1"/>
</dbReference>
<dbReference type="Pfam" id="PF20465">
    <property type="entry name" value="MmeI_hel"/>
    <property type="match status" value="1"/>
</dbReference>
<dbReference type="AlphaFoldDB" id="A1VX57"/>
<gene>
    <name evidence="9" type="ordered locus">Pnap_4987</name>
</gene>
<evidence type="ECO:0000313" key="10">
    <source>
        <dbReference type="Proteomes" id="UP000000644"/>
    </source>
</evidence>
<dbReference type="Pfam" id="PF20464">
    <property type="entry name" value="MmeI_N"/>
    <property type="match status" value="1"/>
</dbReference>
<feature type="domain" description="MmeI-like N-terminal" evidence="5">
    <location>
        <begin position="13"/>
        <end position="208"/>
    </location>
</feature>
<proteinExistence type="predicted"/>
<dbReference type="Gene3D" id="3.40.50.150">
    <property type="entry name" value="Vaccinia Virus protein VP39"/>
    <property type="match status" value="1"/>
</dbReference>
<evidence type="ECO:0000259" key="5">
    <source>
        <dbReference type="Pfam" id="PF20464"/>
    </source>
</evidence>
<reference evidence="10" key="1">
    <citation type="journal article" date="2009" name="Environ. Microbiol.">
        <title>The genome of Polaromonas naphthalenivorans strain CJ2, isolated from coal tar-contaminated sediment, reveals physiological and metabolic versatility and evolution through extensive horizontal gene transfer.</title>
        <authorList>
            <person name="Yagi J.M."/>
            <person name="Sims D."/>
            <person name="Brettin T."/>
            <person name="Bruce D."/>
            <person name="Madsen E.L."/>
        </authorList>
    </citation>
    <scope>NUCLEOTIDE SEQUENCE [LARGE SCALE GENOMIC DNA]</scope>
    <source>
        <strain evidence="10">CJ2</strain>
        <plasmid evidence="10">Plasmid pPNAP06</plasmid>
    </source>
</reference>
<name>A1VX57_POLNA</name>
<dbReference type="OrthoDB" id="9782445at2"/>
<dbReference type="KEGG" id="pna:Pnap_4987"/>
<dbReference type="Proteomes" id="UP000000644">
    <property type="component" value="Plasmid pPNAP06"/>
</dbReference>
<keyword evidence="3" id="KW-0808">Transferase</keyword>
<dbReference type="HOGENOM" id="CLU_005831_1_0_4"/>
<dbReference type="Pfam" id="PF20473">
    <property type="entry name" value="MmeI_Mtase"/>
    <property type="match status" value="1"/>
</dbReference>
<dbReference type="RefSeq" id="WP_011798601.1">
    <property type="nucleotide sequence ID" value="NC_008762.1"/>
</dbReference>
<dbReference type="EMBL" id="CP000535">
    <property type="protein sequence ID" value="ABM40235.1"/>
    <property type="molecule type" value="Genomic_DNA"/>
</dbReference>
<dbReference type="PANTHER" id="PTHR33841">
    <property type="entry name" value="DNA METHYLTRANSFERASE YEEA-RELATED"/>
    <property type="match status" value="1"/>
</dbReference>
<dbReference type="SUPFAM" id="SSF53335">
    <property type="entry name" value="S-adenosyl-L-methionine-dependent methyltransferases"/>
    <property type="match status" value="1"/>
</dbReference>